<protein>
    <recommendedName>
        <fullName evidence="9">TspO/MBR-related protein</fullName>
    </recommendedName>
</protein>
<dbReference type="Proteomes" id="UP000481858">
    <property type="component" value="Unassembled WGS sequence"/>
</dbReference>
<dbReference type="AlphaFoldDB" id="A0A7C8MZH1"/>
<name>A0A7C8MZH1_9PEZI</name>
<dbReference type="PANTHER" id="PTHR10057:SF0">
    <property type="entry name" value="TRANSLOCATOR PROTEIN"/>
    <property type="match status" value="1"/>
</dbReference>
<evidence type="ECO:0000256" key="5">
    <source>
        <dbReference type="ARBA" id="ARBA00023136"/>
    </source>
</evidence>
<evidence type="ECO:0000256" key="4">
    <source>
        <dbReference type="ARBA" id="ARBA00022989"/>
    </source>
</evidence>
<organism evidence="7 8">
    <name type="scientific">Xylaria multiplex</name>
    <dbReference type="NCBI Taxonomy" id="323545"/>
    <lineage>
        <taxon>Eukaryota</taxon>
        <taxon>Fungi</taxon>
        <taxon>Dikarya</taxon>
        <taxon>Ascomycota</taxon>
        <taxon>Pezizomycotina</taxon>
        <taxon>Sordariomycetes</taxon>
        <taxon>Xylariomycetidae</taxon>
        <taxon>Xylariales</taxon>
        <taxon>Xylariaceae</taxon>
        <taxon>Xylaria</taxon>
    </lineage>
</organism>
<evidence type="ECO:0000256" key="6">
    <source>
        <dbReference type="SAM" id="Phobius"/>
    </source>
</evidence>
<dbReference type="InParanoid" id="A0A7C8MZH1"/>
<sequence length="224" mass="24631">MTTHIPKITTIPFDVFASPSASILLPIALGSAVGYSTRRKFMFPSRRPRNSSYRDIRVLVNAAGNSAAKQTKETYSALKQPPLRPPPYVFGPAWTALYGLMGYAAHRAVMRASSPFFSSSLPVSAEGLQTLYSAQLGLNLTWMPLFFGLRRPDIAFANIVSLVGLNGYLTYLYFGVDEVAGWCMVPYLAWLGFATYLNAGVGYLNHWDISESTLATRKALGKDQ</sequence>
<evidence type="ECO:0000256" key="2">
    <source>
        <dbReference type="ARBA" id="ARBA00007524"/>
    </source>
</evidence>
<dbReference type="Pfam" id="PF03073">
    <property type="entry name" value="TspO_MBR"/>
    <property type="match status" value="1"/>
</dbReference>
<dbReference type="Gene3D" id="1.20.1260.100">
    <property type="entry name" value="TspO/MBR protein"/>
    <property type="match status" value="1"/>
</dbReference>
<dbReference type="PANTHER" id="PTHR10057">
    <property type="entry name" value="PERIPHERAL-TYPE BENZODIAZEPINE RECEPTOR"/>
    <property type="match status" value="1"/>
</dbReference>
<evidence type="ECO:0000313" key="8">
    <source>
        <dbReference type="Proteomes" id="UP000481858"/>
    </source>
</evidence>
<keyword evidence="5 6" id="KW-0472">Membrane</keyword>
<dbReference type="EMBL" id="WUBL01000007">
    <property type="protein sequence ID" value="KAF2972313.1"/>
    <property type="molecule type" value="Genomic_DNA"/>
</dbReference>
<dbReference type="OrthoDB" id="8841220at2759"/>
<feature type="transmembrane region" description="Helical" evidence="6">
    <location>
        <begin position="16"/>
        <end position="37"/>
    </location>
</feature>
<evidence type="ECO:0000256" key="3">
    <source>
        <dbReference type="ARBA" id="ARBA00022692"/>
    </source>
</evidence>
<keyword evidence="4 6" id="KW-1133">Transmembrane helix</keyword>
<dbReference type="InterPro" id="IPR038330">
    <property type="entry name" value="TspO/MBR-related_sf"/>
</dbReference>
<evidence type="ECO:0008006" key="9">
    <source>
        <dbReference type="Google" id="ProtNLM"/>
    </source>
</evidence>
<comment type="caution">
    <text evidence="7">The sequence shown here is derived from an EMBL/GenBank/DDBJ whole genome shotgun (WGS) entry which is preliminary data.</text>
</comment>
<feature type="transmembrane region" description="Helical" evidence="6">
    <location>
        <begin position="129"/>
        <end position="147"/>
    </location>
</feature>
<evidence type="ECO:0000256" key="1">
    <source>
        <dbReference type="ARBA" id="ARBA00004141"/>
    </source>
</evidence>
<comment type="similarity">
    <text evidence="2">Belongs to the TspO/BZRP family.</text>
</comment>
<gene>
    <name evidence="7" type="ORF">GQX73_g1238</name>
</gene>
<dbReference type="GO" id="GO:0033013">
    <property type="term" value="P:tetrapyrrole metabolic process"/>
    <property type="evidence" value="ECO:0007669"/>
    <property type="project" value="UniProtKB-ARBA"/>
</dbReference>
<comment type="subcellular location">
    <subcellularLocation>
        <location evidence="1">Membrane</location>
        <topology evidence="1">Multi-pass membrane protein</topology>
    </subcellularLocation>
</comment>
<dbReference type="InterPro" id="IPR004307">
    <property type="entry name" value="TspO_MBR"/>
</dbReference>
<dbReference type="GO" id="GO:0005741">
    <property type="term" value="C:mitochondrial outer membrane"/>
    <property type="evidence" value="ECO:0007669"/>
    <property type="project" value="TreeGrafter"/>
</dbReference>
<evidence type="ECO:0000313" key="7">
    <source>
        <dbReference type="EMBL" id="KAF2972313.1"/>
    </source>
</evidence>
<feature type="transmembrane region" description="Helical" evidence="6">
    <location>
        <begin position="179"/>
        <end position="197"/>
    </location>
</feature>
<feature type="transmembrane region" description="Helical" evidence="6">
    <location>
        <begin position="88"/>
        <end position="109"/>
    </location>
</feature>
<keyword evidence="3 6" id="KW-0812">Transmembrane</keyword>
<accession>A0A7C8MZH1</accession>
<feature type="transmembrane region" description="Helical" evidence="6">
    <location>
        <begin position="154"/>
        <end position="173"/>
    </location>
</feature>
<proteinExistence type="inferred from homology"/>
<dbReference type="CDD" id="cd15904">
    <property type="entry name" value="TSPO_MBR"/>
    <property type="match status" value="1"/>
</dbReference>
<reference evidence="7 8" key="1">
    <citation type="submission" date="2019-12" db="EMBL/GenBank/DDBJ databases">
        <title>Draft genome sequence of the ascomycete Xylaria multiplex DSM 110363.</title>
        <authorList>
            <person name="Buettner E."/>
            <person name="Kellner H."/>
        </authorList>
    </citation>
    <scope>NUCLEOTIDE SEQUENCE [LARGE SCALE GENOMIC DNA]</scope>
    <source>
        <strain evidence="7 8">DSM 110363</strain>
    </source>
</reference>
<keyword evidence="8" id="KW-1185">Reference proteome</keyword>